<comment type="cofactor">
    <cofactor evidence="1 6">
        <name>FAD</name>
        <dbReference type="ChEBI" id="CHEBI:57692"/>
    </cofactor>
</comment>
<comment type="caution">
    <text evidence="9">The sequence shown here is derived from an EMBL/GenBank/DDBJ whole genome shotgun (WGS) entry which is preliminary data.</text>
</comment>
<evidence type="ECO:0000256" key="7">
    <source>
        <dbReference type="SAM" id="SignalP"/>
    </source>
</evidence>
<dbReference type="PIRSF" id="PIRSF000137">
    <property type="entry name" value="Alcohol_oxidase"/>
    <property type="match status" value="1"/>
</dbReference>
<evidence type="ECO:0000256" key="5">
    <source>
        <dbReference type="ARBA" id="ARBA00023002"/>
    </source>
</evidence>
<dbReference type="Gene3D" id="4.10.450.10">
    <property type="entry name" value="Glucose Oxidase, domain 2"/>
    <property type="match status" value="1"/>
</dbReference>
<keyword evidence="10" id="KW-1185">Reference proteome</keyword>
<evidence type="ECO:0000256" key="6">
    <source>
        <dbReference type="PIRSR" id="PIRSR000137-2"/>
    </source>
</evidence>
<organism evidence="9 10">
    <name type="scientific">Colletotrichum chrysophilum</name>
    <dbReference type="NCBI Taxonomy" id="1836956"/>
    <lineage>
        <taxon>Eukaryota</taxon>
        <taxon>Fungi</taxon>
        <taxon>Dikarya</taxon>
        <taxon>Ascomycota</taxon>
        <taxon>Pezizomycotina</taxon>
        <taxon>Sordariomycetes</taxon>
        <taxon>Hypocreomycetidae</taxon>
        <taxon>Glomerellales</taxon>
        <taxon>Glomerellaceae</taxon>
        <taxon>Colletotrichum</taxon>
        <taxon>Colletotrichum gloeosporioides species complex</taxon>
    </lineage>
</organism>
<dbReference type="SUPFAM" id="SSF54373">
    <property type="entry name" value="FAD-linked reductases, C-terminal domain"/>
    <property type="match status" value="1"/>
</dbReference>
<protein>
    <submittedName>
        <fullName evidence="9">Glucose oxidase</fullName>
    </submittedName>
</protein>
<dbReference type="GO" id="GO:0016614">
    <property type="term" value="F:oxidoreductase activity, acting on CH-OH group of donors"/>
    <property type="evidence" value="ECO:0007669"/>
    <property type="project" value="InterPro"/>
</dbReference>
<evidence type="ECO:0000259" key="8">
    <source>
        <dbReference type="PROSITE" id="PS00624"/>
    </source>
</evidence>
<dbReference type="Proteomes" id="UP001243330">
    <property type="component" value="Unassembled WGS sequence"/>
</dbReference>
<keyword evidence="7" id="KW-0732">Signal</keyword>
<dbReference type="AlphaFoldDB" id="A0AAD9E556"/>
<dbReference type="GO" id="GO:0050660">
    <property type="term" value="F:flavin adenine dinucleotide binding"/>
    <property type="evidence" value="ECO:0007669"/>
    <property type="project" value="InterPro"/>
</dbReference>
<gene>
    <name evidence="9" type="ORF">CCHR01_19417</name>
</gene>
<evidence type="ECO:0000256" key="2">
    <source>
        <dbReference type="ARBA" id="ARBA00010790"/>
    </source>
</evidence>
<accession>A0AAD9E556</accession>
<evidence type="ECO:0000256" key="3">
    <source>
        <dbReference type="ARBA" id="ARBA00022630"/>
    </source>
</evidence>
<evidence type="ECO:0000256" key="1">
    <source>
        <dbReference type="ARBA" id="ARBA00001974"/>
    </source>
</evidence>
<dbReference type="PANTHER" id="PTHR11552">
    <property type="entry name" value="GLUCOSE-METHANOL-CHOLINE GMC OXIDOREDUCTASE"/>
    <property type="match status" value="1"/>
</dbReference>
<dbReference type="Gene3D" id="3.30.560.10">
    <property type="entry name" value="Glucose Oxidase, domain 3"/>
    <property type="match status" value="1"/>
</dbReference>
<evidence type="ECO:0000256" key="4">
    <source>
        <dbReference type="ARBA" id="ARBA00022827"/>
    </source>
</evidence>
<feature type="chain" id="PRO_5042163735" evidence="7">
    <location>
        <begin position="31"/>
        <end position="623"/>
    </location>
</feature>
<dbReference type="SUPFAM" id="SSF51905">
    <property type="entry name" value="FAD/NAD(P)-binding domain"/>
    <property type="match status" value="1"/>
</dbReference>
<feature type="binding site" evidence="6">
    <location>
        <position position="593"/>
    </location>
    <ligand>
        <name>FAD</name>
        <dbReference type="ChEBI" id="CHEBI:57692"/>
    </ligand>
</feature>
<dbReference type="InterPro" id="IPR036188">
    <property type="entry name" value="FAD/NAD-bd_sf"/>
</dbReference>
<dbReference type="Pfam" id="PF00732">
    <property type="entry name" value="GMC_oxred_N"/>
    <property type="match status" value="1"/>
</dbReference>
<dbReference type="Gene3D" id="3.50.50.60">
    <property type="entry name" value="FAD/NAD(P)-binding domain"/>
    <property type="match status" value="1"/>
</dbReference>
<dbReference type="PROSITE" id="PS00624">
    <property type="entry name" value="GMC_OXRED_2"/>
    <property type="match status" value="1"/>
</dbReference>
<sequence>MRSEALNMRLATIALLGPPFLAFSEQLTAAAETPPSFVEPTSDREQVPLGYTPVWDVATVLPQSSNVEYSYDYVIVGAGTAGLTVADRLSADGKITDDVIEAGGGRFFKDPSAQYNITSVPQPGLNNRTQFVWIGCCVGGSSALNGMMMARGTKPEYDGWARLGSPGSTWDWNGVLPYFKKASVLSPPDKDLAQAFNITWDPEAWGLGASDRRISAAFPTYQNPLMLHAYKAAKSVPGVKVPLDGAGGHNGLFWFPSSADPHTYRRSYARSSHYDDIKRPNFHVIVRHKVRKILFEGTTAVGVVCHSRDDPDLSVIVRAKKEVIISAGAIHTPQILQLSGIGPKAVLDSAKIPVIVDLPGVGQNFQDHAFLNVDYRWGKGEPPMIDVPSNGEPKTVVAPNLGMWIGLPTMTGDYERIAACYEAQTPGEFLPPNSHPTIVAGYAAFKATHARLLRDENVNMMWIPLDGAPGGQAVALHTLSQGTVNINPLDLDGEPLVDYRALSNPTDLDIMVEIIAVMRRYMSSAEFAPYEPQEVSPGAHVIGEHLRAWIRENYIPTNFHPIATASKKPRSMGGVVDEDLLVYGTQQLSIADGSIMPMLPGANTQQTVYMLAEKATDLIKARS</sequence>
<dbReference type="EMBL" id="JAQOWY010000949">
    <property type="protein sequence ID" value="KAK1837959.1"/>
    <property type="molecule type" value="Genomic_DNA"/>
</dbReference>
<comment type="similarity">
    <text evidence="2">Belongs to the GMC oxidoreductase family.</text>
</comment>
<dbReference type="InterPro" id="IPR027424">
    <property type="entry name" value="Glucose_Oxidase_domain_2"/>
</dbReference>
<keyword evidence="5" id="KW-0560">Oxidoreductase</keyword>
<dbReference type="GO" id="GO:0044550">
    <property type="term" value="P:secondary metabolite biosynthetic process"/>
    <property type="evidence" value="ECO:0007669"/>
    <property type="project" value="TreeGrafter"/>
</dbReference>
<dbReference type="InterPro" id="IPR007867">
    <property type="entry name" value="GMC_OxRtase_C"/>
</dbReference>
<feature type="binding site" evidence="6">
    <location>
        <position position="290"/>
    </location>
    <ligand>
        <name>FAD</name>
        <dbReference type="ChEBI" id="CHEBI:57692"/>
    </ligand>
</feature>
<reference evidence="9" key="1">
    <citation type="submission" date="2023-01" db="EMBL/GenBank/DDBJ databases">
        <title>Colletotrichum chrysophilum M932 genome sequence.</title>
        <authorList>
            <person name="Baroncelli R."/>
        </authorList>
    </citation>
    <scope>NUCLEOTIDE SEQUENCE</scope>
    <source>
        <strain evidence="9">M932</strain>
    </source>
</reference>
<evidence type="ECO:0000313" key="9">
    <source>
        <dbReference type="EMBL" id="KAK1837959.1"/>
    </source>
</evidence>
<feature type="domain" description="Glucose-methanol-choline oxidoreductase N-terminal" evidence="8">
    <location>
        <begin position="328"/>
        <end position="342"/>
    </location>
</feature>
<dbReference type="InterPro" id="IPR000172">
    <property type="entry name" value="GMC_OxRdtase_N"/>
</dbReference>
<dbReference type="PANTHER" id="PTHR11552:SF115">
    <property type="entry name" value="DEHYDROGENASE XPTC-RELATED"/>
    <property type="match status" value="1"/>
</dbReference>
<evidence type="ECO:0000313" key="10">
    <source>
        <dbReference type="Proteomes" id="UP001243330"/>
    </source>
</evidence>
<dbReference type="InterPro" id="IPR012132">
    <property type="entry name" value="GMC_OxRdtase"/>
</dbReference>
<keyword evidence="4 6" id="KW-0274">FAD</keyword>
<keyword evidence="3" id="KW-0285">Flavoprotein</keyword>
<feature type="signal peptide" evidence="7">
    <location>
        <begin position="1"/>
        <end position="30"/>
    </location>
</feature>
<dbReference type="Pfam" id="PF05199">
    <property type="entry name" value="GMC_oxred_C"/>
    <property type="match status" value="1"/>
</dbReference>
<name>A0AAD9E556_9PEZI</name>
<proteinExistence type="inferred from homology"/>